<dbReference type="Gene3D" id="2.60.200.20">
    <property type="match status" value="1"/>
</dbReference>
<proteinExistence type="predicted"/>
<evidence type="ECO:0008006" key="6">
    <source>
        <dbReference type="Google" id="ProtNLM"/>
    </source>
</evidence>
<dbReference type="PANTHER" id="PTHR23106:SF24">
    <property type="entry name" value="ANGIOGENIC FACTOR WITH G PATCH AND FHA DOMAINS 1"/>
    <property type="match status" value="1"/>
</dbReference>
<evidence type="ECO:0000313" key="5">
    <source>
        <dbReference type="Proteomes" id="UP000076727"/>
    </source>
</evidence>
<evidence type="ECO:0000259" key="2">
    <source>
        <dbReference type="PROSITE" id="PS50006"/>
    </source>
</evidence>
<dbReference type="InterPro" id="IPR053027">
    <property type="entry name" value="AGGF1"/>
</dbReference>
<dbReference type="Pfam" id="PF01585">
    <property type="entry name" value="G-patch"/>
    <property type="match status" value="1"/>
</dbReference>
<sequence>MEEGEIHDFGSSGVAYSPELEWPGDTTPESSVLYDTIQGQPVYSASESPYLPPASPSPPTARNHLDTSCLRLLVQRSTVLPRKRTLAVLDGCTQIHIGRDVAPSGSETPRIRLKEMEVSKLHATLFWDHARHEWAVVDMGSKHGTFLKSHRGPTALTSEARIRLSAPRIASMPRRLAHLDVLSVGGTTFLVHVHEQIPCAECSPSVENEIPLFDRRAAERQAEASRKRKLGDAEVQLAESSYIAPVRDSKRALNDLRRNLLSRHVTPQNSAAQSRYMDRSALRRTHHPDTAPIIQPSPALMESATIAHVVSKAHVSPLPVSAPPTPLPDSNIGHRLLMKQGWSPGESLGCAGSSDIALLEPLDVKANQGKTGLGGASHSSATYSPPLDIDWKEAGKLRHWNAVRAGDLNGPL</sequence>
<dbReference type="PROSITE" id="PS50006">
    <property type="entry name" value="FHA_DOMAIN"/>
    <property type="match status" value="1"/>
</dbReference>
<evidence type="ECO:0000313" key="4">
    <source>
        <dbReference type="EMBL" id="KZT73159.1"/>
    </source>
</evidence>
<accession>A0A165TAM6</accession>
<dbReference type="PROSITE" id="PS50174">
    <property type="entry name" value="G_PATCH"/>
    <property type="match status" value="1"/>
</dbReference>
<dbReference type="Proteomes" id="UP000076727">
    <property type="component" value="Unassembled WGS sequence"/>
</dbReference>
<dbReference type="InterPro" id="IPR000253">
    <property type="entry name" value="FHA_dom"/>
</dbReference>
<name>A0A165TAM6_9APHY</name>
<keyword evidence="5" id="KW-1185">Reference proteome</keyword>
<dbReference type="PANTHER" id="PTHR23106">
    <property type="entry name" value="ANGIOGENIC FACTOR WITH G PATCH AND FHA DOMAINS 1"/>
    <property type="match status" value="1"/>
</dbReference>
<dbReference type="SMART" id="SM00240">
    <property type="entry name" value="FHA"/>
    <property type="match status" value="1"/>
</dbReference>
<dbReference type="AlphaFoldDB" id="A0A165TAM6"/>
<reference evidence="4 5" key="1">
    <citation type="journal article" date="2016" name="Mol. Biol. Evol.">
        <title>Comparative Genomics of Early-Diverging Mushroom-Forming Fungi Provides Insights into the Origins of Lignocellulose Decay Capabilities.</title>
        <authorList>
            <person name="Nagy L.G."/>
            <person name="Riley R."/>
            <person name="Tritt A."/>
            <person name="Adam C."/>
            <person name="Daum C."/>
            <person name="Floudas D."/>
            <person name="Sun H."/>
            <person name="Yadav J.S."/>
            <person name="Pangilinan J."/>
            <person name="Larsson K.H."/>
            <person name="Matsuura K."/>
            <person name="Barry K."/>
            <person name="Labutti K."/>
            <person name="Kuo R."/>
            <person name="Ohm R.A."/>
            <person name="Bhattacharya S.S."/>
            <person name="Shirouzu T."/>
            <person name="Yoshinaga Y."/>
            <person name="Martin F.M."/>
            <person name="Grigoriev I.V."/>
            <person name="Hibbett D.S."/>
        </authorList>
    </citation>
    <scope>NUCLEOTIDE SEQUENCE [LARGE SCALE GENOMIC DNA]</scope>
    <source>
        <strain evidence="4 5">L-15889</strain>
    </source>
</reference>
<evidence type="ECO:0000259" key="3">
    <source>
        <dbReference type="PROSITE" id="PS50174"/>
    </source>
</evidence>
<dbReference type="OrthoDB" id="21470at2759"/>
<gene>
    <name evidence="4" type="ORF">DAEQUDRAFT_704243</name>
</gene>
<dbReference type="SUPFAM" id="SSF49879">
    <property type="entry name" value="SMAD/FHA domain"/>
    <property type="match status" value="1"/>
</dbReference>
<dbReference type="InterPro" id="IPR008984">
    <property type="entry name" value="SMAD_FHA_dom_sf"/>
</dbReference>
<evidence type="ECO:0000256" key="1">
    <source>
        <dbReference type="SAM" id="MobiDB-lite"/>
    </source>
</evidence>
<dbReference type="SMART" id="SM00443">
    <property type="entry name" value="G_patch"/>
    <property type="match status" value="1"/>
</dbReference>
<dbReference type="InterPro" id="IPR000467">
    <property type="entry name" value="G_patch_dom"/>
</dbReference>
<dbReference type="STRING" id="1314783.A0A165TAM6"/>
<dbReference type="GO" id="GO:0003676">
    <property type="term" value="F:nucleic acid binding"/>
    <property type="evidence" value="ECO:0007669"/>
    <property type="project" value="InterPro"/>
</dbReference>
<dbReference type="EMBL" id="KV429038">
    <property type="protein sequence ID" value="KZT73159.1"/>
    <property type="molecule type" value="Genomic_DNA"/>
</dbReference>
<feature type="domain" description="G-patch" evidence="3">
    <location>
        <begin position="329"/>
        <end position="378"/>
    </location>
</feature>
<feature type="domain" description="FHA" evidence="2">
    <location>
        <begin position="95"/>
        <end position="152"/>
    </location>
</feature>
<protein>
    <recommendedName>
        <fullName evidence="6">FHA domain-containing protein</fullName>
    </recommendedName>
</protein>
<organism evidence="4 5">
    <name type="scientific">Daedalea quercina L-15889</name>
    <dbReference type="NCBI Taxonomy" id="1314783"/>
    <lineage>
        <taxon>Eukaryota</taxon>
        <taxon>Fungi</taxon>
        <taxon>Dikarya</taxon>
        <taxon>Basidiomycota</taxon>
        <taxon>Agaricomycotina</taxon>
        <taxon>Agaricomycetes</taxon>
        <taxon>Polyporales</taxon>
        <taxon>Fomitopsis</taxon>
    </lineage>
</organism>
<dbReference type="Pfam" id="PF00498">
    <property type="entry name" value="FHA"/>
    <property type="match status" value="1"/>
</dbReference>
<feature type="region of interest" description="Disordered" evidence="1">
    <location>
        <begin position="1"/>
        <end position="28"/>
    </location>
</feature>